<evidence type="ECO:0000313" key="2">
    <source>
        <dbReference type="Ensembl" id="ENSCVAP00000015193.1"/>
    </source>
</evidence>
<organism evidence="2 3">
    <name type="scientific">Cyprinodon variegatus</name>
    <name type="common">Sheepshead minnow</name>
    <dbReference type="NCBI Taxonomy" id="28743"/>
    <lineage>
        <taxon>Eukaryota</taxon>
        <taxon>Metazoa</taxon>
        <taxon>Chordata</taxon>
        <taxon>Craniata</taxon>
        <taxon>Vertebrata</taxon>
        <taxon>Euteleostomi</taxon>
        <taxon>Actinopterygii</taxon>
        <taxon>Neopterygii</taxon>
        <taxon>Teleostei</taxon>
        <taxon>Neoteleostei</taxon>
        <taxon>Acanthomorphata</taxon>
        <taxon>Ovalentaria</taxon>
        <taxon>Atherinomorphae</taxon>
        <taxon>Cyprinodontiformes</taxon>
        <taxon>Cyprinodontidae</taxon>
        <taxon>Cyprinodon</taxon>
    </lineage>
</organism>
<keyword evidence="3" id="KW-1185">Reference proteome</keyword>
<dbReference type="Proteomes" id="UP000265020">
    <property type="component" value="Unassembled WGS sequence"/>
</dbReference>
<keyword evidence="1" id="KW-0812">Transmembrane</keyword>
<evidence type="ECO:0000313" key="3">
    <source>
        <dbReference type="Proteomes" id="UP000265020"/>
    </source>
</evidence>
<dbReference type="Ensembl" id="ENSCVAT00000023219.1">
    <property type="protein sequence ID" value="ENSCVAP00000015193.1"/>
    <property type="gene ID" value="ENSCVAG00000017951.1"/>
</dbReference>
<protein>
    <submittedName>
        <fullName evidence="2">Chromosome 14 open reading frame 132</fullName>
    </submittedName>
</protein>
<dbReference type="AlphaFoldDB" id="A0A3Q2D942"/>
<reference evidence="2" key="1">
    <citation type="submission" date="2025-08" db="UniProtKB">
        <authorList>
            <consortium name="Ensembl"/>
        </authorList>
    </citation>
    <scope>IDENTIFICATION</scope>
</reference>
<accession>A0A3Q2D942</accession>
<sequence length="180" mass="19416">TAPPPPYLPPPPCLSHISITPAASSLLILCSLPLIQHHASNVNSVNLCRLCFPLLDRLKRKAGRCCEEEEGRRNQRQTLASFTECLLFKRSNSMDLSFMAAQIPVMTGAFMDSSPNDDYSGEHSLFNSSASVNAAASAASVHGPPDEQQPMSSDAIWLWIAIIATIGNIVVVGVVYACTF</sequence>
<evidence type="ECO:0000256" key="1">
    <source>
        <dbReference type="SAM" id="Phobius"/>
    </source>
</evidence>
<feature type="transmembrane region" description="Helical" evidence="1">
    <location>
        <begin position="156"/>
        <end position="178"/>
    </location>
</feature>
<proteinExistence type="predicted"/>
<keyword evidence="1" id="KW-1133">Transmembrane helix</keyword>
<name>A0A3Q2D942_CYPVA</name>
<reference evidence="2" key="2">
    <citation type="submission" date="2025-09" db="UniProtKB">
        <authorList>
            <consortium name="Ensembl"/>
        </authorList>
    </citation>
    <scope>IDENTIFICATION</scope>
</reference>
<keyword evidence="1" id="KW-0472">Membrane</keyword>
<dbReference type="GeneTree" id="ENSGT00700000106116"/>